<dbReference type="Proteomes" id="UP000502409">
    <property type="component" value="Genome"/>
</dbReference>
<evidence type="ECO:0000313" key="1">
    <source>
        <dbReference type="EMBL" id="QJD50921.1"/>
    </source>
</evidence>
<dbReference type="RefSeq" id="YP_010107572.1">
    <property type="nucleotide sequence ID" value="NC_055842.1"/>
</dbReference>
<keyword evidence="2" id="KW-1185">Reference proteome</keyword>
<dbReference type="KEGG" id="vg:65125713"/>
<name>A0A6M3T9M9_9CAUD</name>
<dbReference type="GeneID" id="65125713"/>
<proteinExistence type="predicted"/>
<gene>
    <name evidence="1" type="primary">211</name>
    <name evidence="1" type="ORF">SEA_BMOC_211</name>
</gene>
<protein>
    <submittedName>
        <fullName evidence="1">Uncharacterized protein</fullName>
    </submittedName>
</protein>
<organism evidence="1 2">
    <name type="scientific">Streptomyces phage Bmoc</name>
    <dbReference type="NCBI Taxonomy" id="2725629"/>
    <lineage>
        <taxon>Viruses</taxon>
        <taxon>Duplodnaviria</taxon>
        <taxon>Heunggongvirae</taxon>
        <taxon>Uroviricota</taxon>
        <taxon>Caudoviricetes</taxon>
        <taxon>Stanwilliamsviridae</taxon>
        <taxon>Boydwoodruffvirinae</taxon>
        <taxon>Samistivirus</taxon>
        <taxon>Samistivirus bmoc</taxon>
    </lineage>
</organism>
<accession>A0A6M3T9M9</accession>
<reference evidence="1 2" key="1">
    <citation type="submission" date="2020-04" db="EMBL/GenBank/DDBJ databases">
        <authorList>
            <person name="Angtuaco S.E."/>
            <person name="Chung R.C."/>
            <person name="Hung A.H."/>
            <person name="Eghdamian A."/>
            <person name="Zhu L."/>
            <person name="Shaffer C.D."/>
            <person name="Weston-Hafer K.A."/>
            <person name="Garlena R.A."/>
            <person name="Russell D.A."/>
            <person name="Pope W.H."/>
            <person name="Jacobs-Sera D."/>
            <person name="Hatfull G.F."/>
        </authorList>
    </citation>
    <scope>NUCLEOTIDE SEQUENCE [LARGE SCALE GENOMIC DNA]</scope>
</reference>
<sequence length="74" mass="8361">MEYKLGKAPEGYEWSLENADGDPLFSGRKGTTYGIIVTKNKKFVERRGVFVPEERAGDTQSFITAMEESLRQSL</sequence>
<dbReference type="EMBL" id="MT310865">
    <property type="protein sequence ID" value="QJD50921.1"/>
    <property type="molecule type" value="Genomic_DNA"/>
</dbReference>
<evidence type="ECO:0000313" key="2">
    <source>
        <dbReference type="Proteomes" id="UP000502409"/>
    </source>
</evidence>